<keyword evidence="3" id="KW-0238">DNA-binding</keyword>
<dbReference type="PROSITE" id="PS50931">
    <property type="entry name" value="HTH_LYSR"/>
    <property type="match status" value="1"/>
</dbReference>
<dbReference type="Proteomes" id="UP000464378">
    <property type="component" value="Chromosome"/>
</dbReference>
<evidence type="ECO:0000256" key="3">
    <source>
        <dbReference type="ARBA" id="ARBA00023125"/>
    </source>
</evidence>
<dbReference type="GO" id="GO:0003677">
    <property type="term" value="F:DNA binding"/>
    <property type="evidence" value="ECO:0007669"/>
    <property type="project" value="UniProtKB-KW"/>
</dbReference>
<protein>
    <recommendedName>
        <fullName evidence="5">HTH lysR-type domain-containing protein</fullName>
    </recommendedName>
</protein>
<comment type="similarity">
    <text evidence="1">Belongs to the LysR transcriptional regulatory family.</text>
</comment>
<dbReference type="KEGG" id="tim:GMBLW1_35480"/>
<reference evidence="6" key="1">
    <citation type="submission" date="2019-04" db="EMBL/GenBank/DDBJ databases">
        <authorList>
            <consortium name="Science for Life Laboratories"/>
        </authorList>
    </citation>
    <scope>NUCLEOTIDE SEQUENCE</scope>
    <source>
        <strain evidence="6">MBLW1</strain>
    </source>
</reference>
<organism evidence="6">
    <name type="scientific">Tuwongella immobilis</name>
    <dbReference type="NCBI Taxonomy" id="692036"/>
    <lineage>
        <taxon>Bacteria</taxon>
        <taxon>Pseudomonadati</taxon>
        <taxon>Planctomycetota</taxon>
        <taxon>Planctomycetia</taxon>
        <taxon>Gemmatales</taxon>
        <taxon>Gemmataceae</taxon>
        <taxon>Tuwongella</taxon>
    </lineage>
</organism>
<accession>A0A6C2YY22</accession>
<dbReference type="SUPFAM" id="SSF46785">
    <property type="entry name" value="Winged helix' DNA-binding domain"/>
    <property type="match status" value="1"/>
</dbReference>
<evidence type="ECO:0000313" key="6">
    <source>
        <dbReference type="EMBL" id="VIP05645.1"/>
    </source>
</evidence>
<dbReference type="GO" id="GO:0003700">
    <property type="term" value="F:DNA-binding transcription factor activity"/>
    <property type="evidence" value="ECO:0007669"/>
    <property type="project" value="InterPro"/>
</dbReference>
<evidence type="ECO:0000259" key="5">
    <source>
        <dbReference type="PROSITE" id="PS50931"/>
    </source>
</evidence>
<dbReference type="Pfam" id="PF03466">
    <property type="entry name" value="LysR_substrate"/>
    <property type="match status" value="1"/>
</dbReference>
<keyword evidence="7" id="KW-1185">Reference proteome</keyword>
<proteinExistence type="inferred from homology"/>
<dbReference type="InterPro" id="IPR036388">
    <property type="entry name" value="WH-like_DNA-bd_sf"/>
</dbReference>
<dbReference type="RefSeq" id="WP_162660787.1">
    <property type="nucleotide sequence ID" value="NZ_LR593887.1"/>
</dbReference>
<name>A0A6C2YY22_9BACT</name>
<dbReference type="InterPro" id="IPR005119">
    <property type="entry name" value="LysR_subst-bd"/>
</dbReference>
<gene>
    <name evidence="6" type="ORF">GMBLW1_35480</name>
</gene>
<keyword evidence="4" id="KW-0804">Transcription</keyword>
<dbReference type="FunFam" id="1.10.10.10:FF:000001">
    <property type="entry name" value="LysR family transcriptional regulator"/>
    <property type="match status" value="1"/>
</dbReference>
<evidence type="ECO:0000256" key="1">
    <source>
        <dbReference type="ARBA" id="ARBA00009437"/>
    </source>
</evidence>
<feature type="domain" description="HTH lysR-type" evidence="5">
    <location>
        <begin position="1"/>
        <end position="58"/>
    </location>
</feature>
<evidence type="ECO:0000256" key="2">
    <source>
        <dbReference type="ARBA" id="ARBA00023015"/>
    </source>
</evidence>
<dbReference type="InParanoid" id="A0A6C2YY22"/>
<sequence length="302" mass="33176">MELYQLEYFLEAARQRNFTRAAEQLHLAQAALSEQMRKLERELGTPLFHRAKRETTLTAAGELLRSHAESLLTQAARAKQAVQDLVTLRGGRLSIGAIPSVSAMLLPEAIAAFRREHPQVELALAEDTSRQVAQWVESGRVELGIVQLPTQGGSFHETLLFRERFVVLAPQSHPLANLRRVRLTDLAQEGFVVFKGRVRDTVHTACRAAGFEPRTVCESGELETIRSLVAAGLGIAILPELATHALPAGCTRLRLTAPSVTRRVALLQRKQHALSPAALAFRNLLRGLPLVQNPARKSPPAG</sequence>
<dbReference type="SUPFAM" id="SSF53850">
    <property type="entry name" value="Periplasmic binding protein-like II"/>
    <property type="match status" value="1"/>
</dbReference>
<dbReference type="EMBL" id="LR586016">
    <property type="protein sequence ID" value="VIP05645.1"/>
    <property type="molecule type" value="Genomic_DNA"/>
</dbReference>
<dbReference type="PANTHER" id="PTHR30346:SF28">
    <property type="entry name" value="HTH-TYPE TRANSCRIPTIONAL REGULATOR CYNR"/>
    <property type="match status" value="1"/>
</dbReference>
<dbReference type="PRINTS" id="PR00039">
    <property type="entry name" value="HTHLYSR"/>
</dbReference>
<dbReference type="AlphaFoldDB" id="A0A6C2YY22"/>
<dbReference type="InterPro" id="IPR000847">
    <property type="entry name" value="LysR_HTH_N"/>
</dbReference>
<evidence type="ECO:0000313" key="7">
    <source>
        <dbReference type="Proteomes" id="UP000464378"/>
    </source>
</evidence>
<dbReference type="InterPro" id="IPR036390">
    <property type="entry name" value="WH_DNA-bd_sf"/>
</dbReference>
<dbReference type="EMBL" id="LR593887">
    <property type="protein sequence ID" value="VTS08646.1"/>
    <property type="molecule type" value="Genomic_DNA"/>
</dbReference>
<evidence type="ECO:0000256" key="4">
    <source>
        <dbReference type="ARBA" id="ARBA00023163"/>
    </source>
</evidence>
<dbReference type="CDD" id="cd05466">
    <property type="entry name" value="PBP2_LTTR_substrate"/>
    <property type="match status" value="1"/>
</dbReference>
<dbReference type="PANTHER" id="PTHR30346">
    <property type="entry name" value="TRANSCRIPTIONAL DUAL REGULATOR HCAR-RELATED"/>
    <property type="match status" value="1"/>
</dbReference>
<keyword evidence="2" id="KW-0805">Transcription regulation</keyword>
<dbReference type="Gene3D" id="3.40.190.10">
    <property type="entry name" value="Periplasmic binding protein-like II"/>
    <property type="match status" value="2"/>
</dbReference>
<dbReference type="GO" id="GO:0032993">
    <property type="term" value="C:protein-DNA complex"/>
    <property type="evidence" value="ECO:0007669"/>
    <property type="project" value="TreeGrafter"/>
</dbReference>
<dbReference type="Gene3D" id="1.10.10.10">
    <property type="entry name" value="Winged helix-like DNA-binding domain superfamily/Winged helix DNA-binding domain"/>
    <property type="match status" value="1"/>
</dbReference>
<dbReference type="Pfam" id="PF00126">
    <property type="entry name" value="HTH_1"/>
    <property type="match status" value="1"/>
</dbReference>